<organism evidence="6">
    <name type="scientific">Prunus dulcis</name>
    <name type="common">Almond</name>
    <name type="synonym">Amygdalus dulcis</name>
    <dbReference type="NCBI Taxonomy" id="3755"/>
    <lineage>
        <taxon>Eukaryota</taxon>
        <taxon>Viridiplantae</taxon>
        <taxon>Streptophyta</taxon>
        <taxon>Embryophyta</taxon>
        <taxon>Tracheophyta</taxon>
        <taxon>Spermatophyta</taxon>
        <taxon>Magnoliopsida</taxon>
        <taxon>eudicotyledons</taxon>
        <taxon>Gunneridae</taxon>
        <taxon>Pentapetalae</taxon>
        <taxon>rosids</taxon>
        <taxon>fabids</taxon>
        <taxon>Rosales</taxon>
        <taxon>Rosaceae</taxon>
        <taxon>Amygdaloideae</taxon>
        <taxon>Amygdaleae</taxon>
        <taxon>Prunus</taxon>
    </lineage>
</organism>
<evidence type="ECO:0000256" key="1">
    <source>
        <dbReference type="ARBA" id="ARBA00005234"/>
    </source>
</evidence>
<evidence type="ECO:0000256" key="4">
    <source>
        <dbReference type="SAM" id="MobiDB-lite"/>
    </source>
</evidence>
<dbReference type="PANTHER" id="PTHR48449:SF1">
    <property type="entry name" value="DUF1985 DOMAIN-CONTAINING PROTEIN"/>
    <property type="match status" value="1"/>
</dbReference>
<keyword evidence="3" id="KW-0378">Hydrolase</keyword>
<sequence length="1052" mass="118744">MHSHFGQTLYEVDPWLMKLFSDLGAKLMIPEDEKYEGKPYALSHTRTAITTIKAKFNTQQLQRFEGSCFGHLLLIEDLKWNSQIVHGLLMRKADPKTVTQVNGIKFIVGNKLIQFTAQQFCLITGLRFGKLPFIPKATNENCSLKRKYFSTNKPATLLDLHTAFIECTDDEDALKLGMVYFANFVLLGTEKHVLIDMRYLKLAEDLDEFDKYPWGAVSYAMTNASLLRAVSAEYQRVKVPQKRKMPKQRGKRTQTRMRSGRPREYIIRGFGFALQIWAFEVFPALEALHFTVHEDNRHIPRILHWRSNTVARFRDVMSQVDVQLLRPTDIEKQQPYWSWGDDDNEEPMVELFGDEAEEKTGTSSEEKDADVEETATLPSSSKAKGSVNDVRSLKHQLRSTKDQLAKLRSSNRGLRNRVRDLEAILETEELKKNYGGEAHEEVCTAQMNDGGQNDLSPVNEPTSPTTAAPKMDTEVPADGVEPFPGMHTERGEMEAPVCGDGVEHFPASDQEGAPREPEVPADGVEPFPAMEVIDTEIETSVPERQVDQQPHKVPTAEDVKLPSVEDALLPTPEDGNGYRDWKKTEIEGVGCKVRPPMKCNITVVGDEGDEGDNEATATVRKPDGEGKGCRLKRAATPLLSPFTDPSRKKRKVTDLHAQTPQPRFDPTKPVAMDDVKAIIQLCRAWKTDISAELELEPFEVGADFFYKLLDETAWMSSRHLDMAMFLIRKRQLSHPQLFGREWTTAEFCLQPFAMPSGKRVTRKQSAASTVHPPPNYLKNVHHFVNGSWQHGYAQAWTKVRKVYLPYNVRQSHWVAVEVDFVRHTVTVYDSYSDFTSNSMLVRFMEPITHTLAKVLHEMRFYEKSEVEAVKRKGTDMSNFNPFTICRISDVPQQTDGAGIPLHTIDPSKFGYYRLKLAIEALRGEAYLGVSVVLYLHFLNPIRTDMAGFGMRRLRKTDNNRIAKACGAVIVNRPDQLQQSDVGTGAGIFEDAMSVARNILKNPKLGPAGGATQLTVSATLKQKSSSVEGIEKWPYEAAAIALSVYHVLWLRIA</sequence>
<protein>
    <recommendedName>
        <fullName evidence="5">Ubiquitin-like protease family profile domain-containing protein</fullName>
    </recommendedName>
</protein>
<dbReference type="SUPFAM" id="SSF54001">
    <property type="entry name" value="Cysteine proteinases"/>
    <property type="match status" value="1"/>
</dbReference>
<evidence type="ECO:0000256" key="2">
    <source>
        <dbReference type="ARBA" id="ARBA00022670"/>
    </source>
</evidence>
<comment type="similarity">
    <text evidence="1">Belongs to the peptidase C48 family.</text>
</comment>
<dbReference type="GO" id="GO:0008234">
    <property type="term" value="F:cysteine-type peptidase activity"/>
    <property type="evidence" value="ECO:0007669"/>
    <property type="project" value="InterPro"/>
</dbReference>
<dbReference type="Gene3D" id="3.40.395.10">
    <property type="entry name" value="Adenoviral Proteinase, Chain A"/>
    <property type="match status" value="1"/>
</dbReference>
<feature type="region of interest" description="Disordered" evidence="4">
    <location>
        <begin position="450"/>
        <end position="476"/>
    </location>
</feature>
<dbReference type="Pfam" id="PF02902">
    <property type="entry name" value="Peptidase_C48"/>
    <property type="match status" value="1"/>
</dbReference>
<dbReference type="InterPro" id="IPR015410">
    <property type="entry name" value="DUF1985"/>
</dbReference>
<dbReference type="Gene3D" id="3.50.7.10">
    <property type="entry name" value="GroEL"/>
    <property type="match status" value="1"/>
</dbReference>
<evidence type="ECO:0000313" key="6">
    <source>
        <dbReference type="EMBL" id="BBN70308.1"/>
    </source>
</evidence>
<dbReference type="PANTHER" id="PTHR48449">
    <property type="entry name" value="DUF1985 DOMAIN-CONTAINING PROTEIN"/>
    <property type="match status" value="1"/>
</dbReference>
<dbReference type="InterPro" id="IPR038765">
    <property type="entry name" value="Papain-like_cys_pep_sf"/>
</dbReference>
<dbReference type="PROSITE" id="PS50600">
    <property type="entry name" value="ULP_PROTEASE"/>
    <property type="match status" value="1"/>
</dbReference>
<dbReference type="GO" id="GO:0006508">
    <property type="term" value="P:proteolysis"/>
    <property type="evidence" value="ECO:0007669"/>
    <property type="project" value="UniProtKB-KW"/>
</dbReference>
<gene>
    <name evidence="6" type="ORF">Prudu_1456S003300</name>
</gene>
<dbReference type="InterPro" id="IPR027409">
    <property type="entry name" value="GroEL-like_apical_dom_sf"/>
</dbReference>
<reference evidence="6" key="1">
    <citation type="journal article" date="2019" name="Science">
        <title>Mutation of a bHLH transcription factor allowed almond domestication.</title>
        <authorList>
            <person name="Sanchez-Perez R."/>
            <person name="Pavan S."/>
            <person name="Mazzeo R."/>
            <person name="Moldovan C."/>
            <person name="Aiese Cigliano R."/>
            <person name="Del Cueto J."/>
            <person name="Ricciardi F."/>
            <person name="Lotti C."/>
            <person name="Ricciardi L."/>
            <person name="Dicenta F."/>
            <person name="Lopez-Marques R.L."/>
            <person name="Lindberg Moller B."/>
        </authorList>
    </citation>
    <scope>NUCLEOTIDE SEQUENCE</scope>
</reference>
<evidence type="ECO:0000259" key="5">
    <source>
        <dbReference type="PROSITE" id="PS50600"/>
    </source>
</evidence>
<dbReference type="Pfam" id="PF09331">
    <property type="entry name" value="DUF1985"/>
    <property type="match status" value="1"/>
</dbReference>
<dbReference type="InterPro" id="IPR003653">
    <property type="entry name" value="Peptidase_C48_C"/>
</dbReference>
<dbReference type="AlphaFoldDB" id="A0A5H2XR45"/>
<feature type="non-terminal residue" evidence="6">
    <location>
        <position position="1052"/>
    </location>
</feature>
<name>A0A5H2XR45_PRUDU</name>
<feature type="domain" description="Ubiquitin-like protease family profile" evidence="5">
    <location>
        <begin position="698"/>
        <end position="992"/>
    </location>
</feature>
<dbReference type="InterPro" id="IPR027413">
    <property type="entry name" value="GROEL-like_equatorial_sf"/>
</dbReference>
<evidence type="ECO:0000256" key="3">
    <source>
        <dbReference type="ARBA" id="ARBA00022801"/>
    </source>
</evidence>
<feature type="compositionally biased region" description="Polar residues" evidence="4">
    <location>
        <begin position="450"/>
        <end position="466"/>
    </location>
</feature>
<proteinExistence type="inferred from homology"/>
<dbReference type="EMBL" id="AP021793">
    <property type="protein sequence ID" value="BBN70308.1"/>
    <property type="molecule type" value="Genomic_DNA"/>
</dbReference>
<feature type="region of interest" description="Disordered" evidence="4">
    <location>
        <begin position="356"/>
        <end position="401"/>
    </location>
</feature>
<dbReference type="Gene3D" id="1.10.560.10">
    <property type="entry name" value="GroEL-like equatorial domain"/>
    <property type="match status" value="1"/>
</dbReference>
<keyword evidence="2" id="KW-0645">Protease</keyword>
<feature type="region of interest" description="Disordered" evidence="4">
    <location>
        <begin position="640"/>
        <end position="669"/>
    </location>
</feature>
<accession>A0A5H2XR45</accession>